<name>A0ABX8WPK2_9HYPH</name>
<dbReference type="SUPFAM" id="SSF56925">
    <property type="entry name" value="OMPA-like"/>
    <property type="match status" value="1"/>
</dbReference>
<sequence length="196" mass="19984">MFVRSLAIGVSAAALMVGGAHAADLIIPTTPEPIYAPAGFDWEGLYIGARLGGQFVGADTYAAGNVTPSTTYGVVGAAVGVNFIPMDPVLLGVEVTADYMWNTTAAVTSSGEFFANLRAGAIVTDNAMIYALGGVGFNNTTAGSTGVYQLGGGVEFAVNDVVTVRGEVVGQGDFDSAGADTFFEATKATVGVFYHF</sequence>
<reference evidence="4 5" key="1">
    <citation type="submission" date="2021-08" db="EMBL/GenBank/DDBJ databases">
        <title>Devosia salina sp. nov., isolated from the South China Sea sediment.</title>
        <authorList>
            <person name="Zhou Z."/>
        </authorList>
    </citation>
    <scope>NUCLEOTIDE SEQUENCE [LARGE SCALE GENOMIC DNA]</scope>
    <source>
        <strain evidence="4 5">SCS-3</strain>
    </source>
</reference>
<keyword evidence="1 2" id="KW-0732">Signal</keyword>
<organism evidence="4 5">
    <name type="scientific">Devosia salina</name>
    <dbReference type="NCBI Taxonomy" id="2860336"/>
    <lineage>
        <taxon>Bacteria</taxon>
        <taxon>Pseudomonadati</taxon>
        <taxon>Pseudomonadota</taxon>
        <taxon>Alphaproteobacteria</taxon>
        <taxon>Hyphomicrobiales</taxon>
        <taxon>Devosiaceae</taxon>
        <taxon>Devosia</taxon>
    </lineage>
</organism>
<dbReference type="InterPro" id="IPR011250">
    <property type="entry name" value="OMP/PagP_B-barrel"/>
</dbReference>
<evidence type="ECO:0000259" key="3">
    <source>
        <dbReference type="Pfam" id="PF13505"/>
    </source>
</evidence>
<evidence type="ECO:0000313" key="4">
    <source>
        <dbReference type="EMBL" id="QYO78455.1"/>
    </source>
</evidence>
<evidence type="ECO:0000256" key="1">
    <source>
        <dbReference type="ARBA" id="ARBA00022729"/>
    </source>
</evidence>
<dbReference type="Proteomes" id="UP000825799">
    <property type="component" value="Chromosome"/>
</dbReference>
<dbReference type="EMBL" id="CP080590">
    <property type="protein sequence ID" value="QYO78455.1"/>
    <property type="molecule type" value="Genomic_DNA"/>
</dbReference>
<feature type="domain" description="Outer membrane protein beta-barrel" evidence="3">
    <location>
        <begin position="12"/>
        <end position="196"/>
    </location>
</feature>
<feature type="signal peptide" evidence="2">
    <location>
        <begin position="1"/>
        <end position="22"/>
    </location>
</feature>
<dbReference type="RefSeq" id="WP_220306923.1">
    <property type="nucleotide sequence ID" value="NZ_CP080590.1"/>
</dbReference>
<keyword evidence="5" id="KW-1185">Reference proteome</keyword>
<proteinExistence type="predicted"/>
<accession>A0ABX8WPK2</accession>
<dbReference type="InterPro" id="IPR027385">
    <property type="entry name" value="Beta-barrel_OMP"/>
</dbReference>
<evidence type="ECO:0000313" key="5">
    <source>
        <dbReference type="Proteomes" id="UP000825799"/>
    </source>
</evidence>
<gene>
    <name evidence="4" type="ORF">K1X15_07915</name>
</gene>
<feature type="chain" id="PRO_5046956534" description="Outer membrane protein beta-barrel domain-containing protein" evidence="2">
    <location>
        <begin position="23"/>
        <end position="196"/>
    </location>
</feature>
<dbReference type="Pfam" id="PF13505">
    <property type="entry name" value="OMP_b-brl"/>
    <property type="match status" value="1"/>
</dbReference>
<protein>
    <recommendedName>
        <fullName evidence="3">Outer membrane protein beta-barrel domain-containing protein</fullName>
    </recommendedName>
</protein>
<evidence type="ECO:0000256" key="2">
    <source>
        <dbReference type="SAM" id="SignalP"/>
    </source>
</evidence>